<name>A0ABY9UYK4_9ACTN</name>
<gene>
    <name evidence="2" type="ORF">PS467_20850</name>
</gene>
<dbReference type="RefSeq" id="WP_311036550.1">
    <property type="nucleotide sequence ID" value="NZ_CP117522.1"/>
</dbReference>
<feature type="region of interest" description="Disordered" evidence="1">
    <location>
        <begin position="18"/>
        <end position="48"/>
    </location>
</feature>
<dbReference type="EMBL" id="CP117522">
    <property type="protein sequence ID" value="WNE97603.1"/>
    <property type="molecule type" value="Genomic_DNA"/>
</dbReference>
<evidence type="ECO:0000256" key="1">
    <source>
        <dbReference type="SAM" id="MobiDB-lite"/>
    </source>
</evidence>
<protein>
    <submittedName>
        <fullName evidence="2">Uncharacterized protein</fullName>
    </submittedName>
</protein>
<proteinExistence type="predicted"/>
<organism evidence="2 3">
    <name type="scientific">Streptomyces luomodiensis</name>
    <dbReference type="NCBI Taxonomy" id="3026192"/>
    <lineage>
        <taxon>Bacteria</taxon>
        <taxon>Bacillati</taxon>
        <taxon>Actinomycetota</taxon>
        <taxon>Actinomycetes</taxon>
        <taxon>Kitasatosporales</taxon>
        <taxon>Streptomycetaceae</taxon>
        <taxon>Streptomyces</taxon>
    </lineage>
</organism>
<reference evidence="2 3" key="1">
    <citation type="submission" date="2023-02" db="EMBL/GenBank/DDBJ databases">
        <title>Streptomyces sp. SCA4-21 with antifungal activity against Fusarium oxysporum f. sp. cubense, Streptomyces sp. SCA2-17 with antifungal activity against Fusarium oxysporum f. sp. cubense.</title>
        <authorList>
            <person name="Qi D."/>
        </authorList>
    </citation>
    <scope>NUCLEOTIDE SEQUENCE [LARGE SCALE GENOMIC DNA]</scope>
    <source>
        <strain evidence="2 3">SCA4-21</strain>
    </source>
</reference>
<dbReference type="Proteomes" id="UP001305606">
    <property type="component" value="Chromosome"/>
</dbReference>
<accession>A0ABY9UYK4</accession>
<keyword evidence="3" id="KW-1185">Reference proteome</keyword>
<evidence type="ECO:0000313" key="2">
    <source>
        <dbReference type="EMBL" id="WNE97603.1"/>
    </source>
</evidence>
<sequence>MTTTTATVATATAVATTAEGTATTARQPGALTEAVTRDAAQRIRGDHP</sequence>
<feature type="compositionally biased region" description="Basic and acidic residues" evidence="1">
    <location>
        <begin position="35"/>
        <end position="48"/>
    </location>
</feature>
<evidence type="ECO:0000313" key="3">
    <source>
        <dbReference type="Proteomes" id="UP001305606"/>
    </source>
</evidence>